<dbReference type="Pfam" id="PF17820">
    <property type="entry name" value="PDZ_6"/>
    <property type="match status" value="1"/>
</dbReference>
<dbReference type="Proteomes" id="UP000614490">
    <property type="component" value="Unassembled WGS sequence"/>
</dbReference>
<feature type="transmembrane region" description="Helical" evidence="1">
    <location>
        <begin position="184"/>
        <end position="201"/>
    </location>
</feature>
<keyword evidence="1" id="KW-0472">Membrane</keyword>
<keyword evidence="1" id="KW-0812">Transmembrane</keyword>
<sequence length="398" mass="44707">MDVWLVEVLYGLGRVFTQPFIYMAIIMGAIVSRRRIKRERKQFGIKIFNPFAEFQGTWGTALIAGMVFSIFSLIGGMVVTWPLLLLVAAVTFLVSLPLKLKWYSSVYIIGISSFVIFGLSYIPDKYQELSWISTLQSTPFSLLAVLLSVLLFVEAVLMLRTTPHQSFPERIKGRRGMWIGQHRGRKLAVVPFLAFLPVGSIEPLFPWWPLLSVGGESFGLIVIPFLTGWEWVARGQSPVHASKTIGRHIFLMALVVTGVTIGGFYLPILSLAAVAIGLAGRIVIYMSHRMREDRKPFFTSHYRGLRILGVLPGSPAEQMGLIPGELIERVNALPVGTENQFYEALQVNGGFNKIEVRDEWGENRYVQRALYEGEHFELGLVFVEPPTHEKTVGFFGQV</sequence>
<dbReference type="RefSeq" id="WP_197317504.1">
    <property type="nucleotide sequence ID" value="NZ_JADZSC010000002.1"/>
</dbReference>
<evidence type="ECO:0000259" key="2">
    <source>
        <dbReference type="Pfam" id="PF17820"/>
    </source>
</evidence>
<dbReference type="AlphaFoldDB" id="A0A931HWA4"/>
<dbReference type="InterPro" id="IPR036034">
    <property type="entry name" value="PDZ_sf"/>
</dbReference>
<feature type="transmembrane region" description="Helical" evidence="1">
    <location>
        <begin position="105"/>
        <end position="122"/>
    </location>
</feature>
<proteinExistence type="predicted"/>
<feature type="transmembrane region" description="Helical" evidence="1">
    <location>
        <begin position="268"/>
        <end position="286"/>
    </location>
</feature>
<feature type="transmembrane region" description="Helical" evidence="1">
    <location>
        <begin position="80"/>
        <end position="98"/>
    </location>
</feature>
<organism evidence="3 4">
    <name type="scientific">Halobacillus yeomjeoni</name>
    <dbReference type="NCBI Taxonomy" id="311194"/>
    <lineage>
        <taxon>Bacteria</taxon>
        <taxon>Bacillati</taxon>
        <taxon>Bacillota</taxon>
        <taxon>Bacilli</taxon>
        <taxon>Bacillales</taxon>
        <taxon>Bacillaceae</taxon>
        <taxon>Halobacillus</taxon>
    </lineage>
</organism>
<comment type="caution">
    <text evidence="3">The sequence shown here is derived from an EMBL/GenBank/DDBJ whole genome shotgun (WGS) entry which is preliminary data.</text>
</comment>
<keyword evidence="4" id="KW-1185">Reference proteome</keyword>
<evidence type="ECO:0000313" key="4">
    <source>
        <dbReference type="Proteomes" id="UP000614490"/>
    </source>
</evidence>
<feature type="transmembrane region" description="Helical" evidence="1">
    <location>
        <begin position="142"/>
        <end position="163"/>
    </location>
</feature>
<name>A0A931HWA4_9BACI</name>
<reference evidence="3 4" key="1">
    <citation type="journal article" date="2005" name="Int. J. Syst. Evol. Microbiol.">
        <title>Halobacillus yeomjeoni sp. nov., isolated from a marine solar saltern in Korea.</title>
        <authorList>
            <person name="Yoon J.H."/>
            <person name="Kang S.J."/>
            <person name="Lee C.H."/>
            <person name="Oh H.W."/>
            <person name="Oh T.K."/>
        </authorList>
    </citation>
    <scope>NUCLEOTIDE SEQUENCE [LARGE SCALE GENOMIC DNA]</scope>
    <source>
        <strain evidence="3 4">KCTC 3957</strain>
    </source>
</reference>
<feature type="transmembrane region" description="Helical" evidence="1">
    <location>
        <begin position="51"/>
        <end position="74"/>
    </location>
</feature>
<feature type="transmembrane region" description="Helical" evidence="1">
    <location>
        <begin position="12"/>
        <end position="31"/>
    </location>
</feature>
<evidence type="ECO:0000256" key="1">
    <source>
        <dbReference type="SAM" id="Phobius"/>
    </source>
</evidence>
<evidence type="ECO:0000313" key="3">
    <source>
        <dbReference type="EMBL" id="MBH0230902.1"/>
    </source>
</evidence>
<dbReference type="InterPro" id="IPR041489">
    <property type="entry name" value="PDZ_6"/>
</dbReference>
<gene>
    <name evidence="3" type="ORF">H0267_11800</name>
</gene>
<dbReference type="SUPFAM" id="SSF50156">
    <property type="entry name" value="PDZ domain-like"/>
    <property type="match status" value="1"/>
</dbReference>
<protein>
    <submittedName>
        <fullName evidence="3">PDZ domain-containing protein</fullName>
    </submittedName>
</protein>
<dbReference type="Gene3D" id="2.30.42.10">
    <property type="match status" value="1"/>
</dbReference>
<keyword evidence="1" id="KW-1133">Transmembrane helix</keyword>
<feature type="domain" description="PDZ" evidence="2">
    <location>
        <begin position="307"/>
        <end position="352"/>
    </location>
</feature>
<accession>A0A931HWA4</accession>
<dbReference type="EMBL" id="JADZSC010000002">
    <property type="protein sequence ID" value="MBH0230902.1"/>
    <property type="molecule type" value="Genomic_DNA"/>
</dbReference>